<name>A0A0K2VDA0_LEPSM</name>
<feature type="transmembrane region" description="Helical" evidence="1">
    <location>
        <begin position="30"/>
        <end position="51"/>
    </location>
</feature>
<accession>A0A0K2VDA0</accession>
<organism evidence="2">
    <name type="scientific">Lepeophtheirus salmonis</name>
    <name type="common">Salmon louse</name>
    <name type="synonym">Caligus salmonis</name>
    <dbReference type="NCBI Taxonomy" id="72036"/>
    <lineage>
        <taxon>Eukaryota</taxon>
        <taxon>Metazoa</taxon>
        <taxon>Ecdysozoa</taxon>
        <taxon>Arthropoda</taxon>
        <taxon>Crustacea</taxon>
        <taxon>Multicrustacea</taxon>
        <taxon>Hexanauplia</taxon>
        <taxon>Copepoda</taxon>
        <taxon>Siphonostomatoida</taxon>
        <taxon>Caligidae</taxon>
        <taxon>Lepeophtheirus</taxon>
    </lineage>
</organism>
<feature type="non-terminal residue" evidence="2">
    <location>
        <position position="1"/>
    </location>
</feature>
<keyword evidence="1" id="KW-0472">Membrane</keyword>
<evidence type="ECO:0000256" key="1">
    <source>
        <dbReference type="SAM" id="Phobius"/>
    </source>
</evidence>
<protein>
    <submittedName>
        <fullName evidence="2">Uncharacterized protein</fullName>
    </submittedName>
</protein>
<evidence type="ECO:0000313" key="2">
    <source>
        <dbReference type="EMBL" id="CDW48300.1"/>
    </source>
</evidence>
<keyword evidence="1" id="KW-0812">Transmembrane</keyword>
<dbReference type="EMBL" id="HACA01030939">
    <property type="protein sequence ID" value="CDW48300.1"/>
    <property type="molecule type" value="Transcribed_RNA"/>
</dbReference>
<reference evidence="2" key="1">
    <citation type="submission" date="2014-05" db="EMBL/GenBank/DDBJ databases">
        <authorList>
            <person name="Chronopoulou M."/>
        </authorList>
    </citation>
    <scope>NUCLEOTIDE SEQUENCE</scope>
    <source>
        <tissue evidence="2">Whole organism</tissue>
    </source>
</reference>
<sequence length="76" mass="9259">VSTWFLFAPQSILHNIKNRCVNEIKLCSHFLRILFVPLSYILFFFFFRLLLIQVVSCSRYKKLIIYFVVFNLNFYL</sequence>
<dbReference type="AlphaFoldDB" id="A0A0K2VDA0"/>
<keyword evidence="1" id="KW-1133">Transmembrane helix</keyword>
<proteinExistence type="predicted"/>